<dbReference type="Proteomes" id="UP001497392">
    <property type="component" value="Unassembled WGS sequence"/>
</dbReference>
<evidence type="ECO:0000313" key="10">
    <source>
        <dbReference type="EMBL" id="CAL5228744.1"/>
    </source>
</evidence>
<comment type="catalytic activity">
    <reaction evidence="9">
        <text>3'-phosphoadenylyl sulfate + H2O = adenosine 5'-phosphosulfate + phosphate</text>
        <dbReference type="Rhea" id="RHEA:77639"/>
        <dbReference type="ChEBI" id="CHEBI:15377"/>
        <dbReference type="ChEBI" id="CHEBI:43474"/>
        <dbReference type="ChEBI" id="CHEBI:58243"/>
        <dbReference type="ChEBI" id="CHEBI:58339"/>
        <dbReference type="EC" id="3.1.3.7"/>
    </reaction>
    <physiologicalReaction direction="left-to-right" evidence="9">
        <dbReference type="Rhea" id="RHEA:77640"/>
    </physiologicalReaction>
</comment>
<keyword evidence="6" id="KW-0460">Magnesium</keyword>
<dbReference type="InterPro" id="IPR051090">
    <property type="entry name" value="Inositol_monoP_superfamily"/>
</dbReference>
<keyword evidence="4" id="KW-0479">Metal-binding</keyword>
<comment type="cofactor">
    <cofactor evidence="1">
        <name>Mg(2+)</name>
        <dbReference type="ChEBI" id="CHEBI:18420"/>
    </cofactor>
</comment>
<evidence type="ECO:0000256" key="4">
    <source>
        <dbReference type="ARBA" id="ARBA00022723"/>
    </source>
</evidence>
<dbReference type="PANTHER" id="PTHR43200">
    <property type="entry name" value="PHOSPHATASE"/>
    <property type="match status" value="1"/>
</dbReference>
<dbReference type="PANTHER" id="PTHR43200:SF6">
    <property type="entry name" value="3'(2'),5'-BISPHOSPHATE NUCLEOTIDASE"/>
    <property type="match status" value="1"/>
</dbReference>
<evidence type="ECO:0000313" key="11">
    <source>
        <dbReference type="Proteomes" id="UP001497392"/>
    </source>
</evidence>
<proteinExistence type="inferred from homology"/>
<evidence type="ECO:0000256" key="3">
    <source>
        <dbReference type="ARBA" id="ARBA00012633"/>
    </source>
</evidence>
<dbReference type="SUPFAM" id="SSF56655">
    <property type="entry name" value="Carbohydrate phosphatase"/>
    <property type="match status" value="1"/>
</dbReference>
<dbReference type="EC" id="3.1.3.7" evidence="3"/>
<comment type="catalytic activity">
    <reaction evidence="8">
        <text>adenosine 3',5'-bisphosphate + H2O = AMP + phosphate</text>
        <dbReference type="Rhea" id="RHEA:10040"/>
        <dbReference type="ChEBI" id="CHEBI:15377"/>
        <dbReference type="ChEBI" id="CHEBI:43474"/>
        <dbReference type="ChEBI" id="CHEBI:58343"/>
        <dbReference type="ChEBI" id="CHEBI:456215"/>
        <dbReference type="EC" id="3.1.3.7"/>
    </reaction>
    <physiologicalReaction direction="left-to-right" evidence="8">
        <dbReference type="Rhea" id="RHEA:10041"/>
    </physiologicalReaction>
</comment>
<organism evidence="10 11">
    <name type="scientific">Coccomyxa viridis</name>
    <dbReference type="NCBI Taxonomy" id="1274662"/>
    <lineage>
        <taxon>Eukaryota</taxon>
        <taxon>Viridiplantae</taxon>
        <taxon>Chlorophyta</taxon>
        <taxon>core chlorophytes</taxon>
        <taxon>Trebouxiophyceae</taxon>
        <taxon>Trebouxiophyceae incertae sedis</taxon>
        <taxon>Coccomyxaceae</taxon>
        <taxon>Coccomyxa</taxon>
    </lineage>
</organism>
<dbReference type="Gene3D" id="3.30.540.10">
    <property type="entry name" value="Fructose-1,6-Bisphosphatase, subunit A, domain 1"/>
    <property type="match status" value="1"/>
</dbReference>
<comment type="caution">
    <text evidence="10">The sequence shown here is derived from an EMBL/GenBank/DDBJ whole genome shotgun (WGS) entry which is preliminary data.</text>
</comment>
<accession>A0ABP1GDT1</accession>
<keyword evidence="5" id="KW-0378">Hydrolase</keyword>
<evidence type="ECO:0000256" key="8">
    <source>
        <dbReference type="ARBA" id="ARBA00044479"/>
    </source>
</evidence>
<evidence type="ECO:0000256" key="2">
    <source>
        <dbReference type="ARBA" id="ARBA00009759"/>
    </source>
</evidence>
<dbReference type="NCBIfam" id="TIGR01330">
    <property type="entry name" value="bisphos_HAL2"/>
    <property type="match status" value="1"/>
</dbReference>
<comment type="catalytic activity">
    <reaction evidence="7">
        <text>adenosine 2',5'-bisphosphate + H2O = AMP + phosphate</text>
        <dbReference type="Rhea" id="RHEA:77643"/>
        <dbReference type="ChEBI" id="CHEBI:15377"/>
        <dbReference type="ChEBI" id="CHEBI:43474"/>
        <dbReference type="ChEBI" id="CHEBI:194156"/>
        <dbReference type="ChEBI" id="CHEBI:456215"/>
        <dbReference type="EC" id="3.1.3.7"/>
    </reaction>
    <physiologicalReaction direction="left-to-right" evidence="7">
        <dbReference type="Rhea" id="RHEA:77644"/>
    </physiologicalReaction>
</comment>
<evidence type="ECO:0000256" key="9">
    <source>
        <dbReference type="ARBA" id="ARBA00044484"/>
    </source>
</evidence>
<sequence length="361" mass="38432">MASAPSITYGHQLDCAINAVRLASKLCQRVQLMLKASEKTDKSDDSPVTIADYGAQALVAWSLQKEMPNLPFSMVAEEDSDDLRKSEEGKGLAAKITALVNETISAEANAGPNSLSQDDVLALIDSGNSQGGSEGFHWVLDPIDGTRGFVGMRQYAVCLGLLHHGKVVVGVLGCPNLPQKRIEDADGVAESASKAGTDGVGVIFAAERNQGAFAGPLSGNGRPGEQLQLGDSQDFSQVRFMESYESKHSDHDFTAMLAAKLGVTQSPLRLDSQAKYGALARGDAAINLRFPHKSYREKIWDHVAGALIVEEAGGKISDASGAPLDFGKGRWLDLDRGIVSATPTVYKALLQAIKEVEVQPR</sequence>
<dbReference type="Pfam" id="PF00459">
    <property type="entry name" value="Inositol_P"/>
    <property type="match status" value="1"/>
</dbReference>
<name>A0ABP1GDT1_9CHLO</name>
<dbReference type="InterPro" id="IPR006239">
    <property type="entry name" value="DPNP"/>
</dbReference>
<protein>
    <recommendedName>
        <fullName evidence="3">3'(2'),5'-bisphosphate nucleotidase</fullName>
        <ecNumber evidence="3">3.1.3.7</ecNumber>
    </recommendedName>
</protein>
<gene>
    <name evidence="10" type="primary">g11929</name>
    <name evidence="10" type="ORF">VP750_LOCUS10650</name>
</gene>
<dbReference type="Gene3D" id="3.40.190.80">
    <property type="match status" value="1"/>
</dbReference>
<keyword evidence="11" id="KW-1185">Reference proteome</keyword>
<dbReference type="EMBL" id="CAXHTA020000019">
    <property type="protein sequence ID" value="CAL5228744.1"/>
    <property type="molecule type" value="Genomic_DNA"/>
</dbReference>
<reference evidence="10 11" key="1">
    <citation type="submission" date="2024-06" db="EMBL/GenBank/DDBJ databases">
        <authorList>
            <person name="Kraege A."/>
            <person name="Thomma B."/>
        </authorList>
    </citation>
    <scope>NUCLEOTIDE SEQUENCE [LARGE SCALE GENOMIC DNA]</scope>
</reference>
<evidence type="ECO:0000256" key="1">
    <source>
        <dbReference type="ARBA" id="ARBA00001946"/>
    </source>
</evidence>
<evidence type="ECO:0000256" key="5">
    <source>
        <dbReference type="ARBA" id="ARBA00022801"/>
    </source>
</evidence>
<comment type="similarity">
    <text evidence="2">Belongs to the inositol monophosphatase superfamily.</text>
</comment>
<dbReference type="InterPro" id="IPR000760">
    <property type="entry name" value="Inositol_monophosphatase-like"/>
</dbReference>
<evidence type="ECO:0000256" key="6">
    <source>
        <dbReference type="ARBA" id="ARBA00022842"/>
    </source>
</evidence>
<evidence type="ECO:0000256" key="7">
    <source>
        <dbReference type="ARBA" id="ARBA00044466"/>
    </source>
</evidence>
<dbReference type="CDD" id="cd01517">
    <property type="entry name" value="PAP_phosphatase"/>
    <property type="match status" value="1"/>
</dbReference>